<protein>
    <recommendedName>
        <fullName evidence="4">Secreted protein</fullName>
    </recommendedName>
</protein>
<feature type="chain" id="PRO_5043686887" description="Secreted protein" evidence="1">
    <location>
        <begin position="26"/>
        <end position="97"/>
    </location>
</feature>
<dbReference type="AlphaFoldDB" id="A0AAV7VZ59"/>
<evidence type="ECO:0008006" key="4">
    <source>
        <dbReference type="Google" id="ProtNLM"/>
    </source>
</evidence>
<dbReference type="Proteomes" id="UP001066276">
    <property type="component" value="Chromosome 1_2"/>
</dbReference>
<sequence length="97" mass="10565">MRAGASCGQLGTVFLALVCTYGALTVQHSLVCAPWAPLKAARCSDEQLRRCRLFPRPIHLMPLEKGRCMKGSAIDMDWGRLLGKQGVKNPALGLAWV</sequence>
<accession>A0AAV7VZ59</accession>
<evidence type="ECO:0000313" key="2">
    <source>
        <dbReference type="EMBL" id="KAJ1206988.1"/>
    </source>
</evidence>
<proteinExistence type="predicted"/>
<comment type="caution">
    <text evidence="2">The sequence shown here is derived from an EMBL/GenBank/DDBJ whole genome shotgun (WGS) entry which is preliminary data.</text>
</comment>
<keyword evidence="3" id="KW-1185">Reference proteome</keyword>
<feature type="signal peptide" evidence="1">
    <location>
        <begin position="1"/>
        <end position="25"/>
    </location>
</feature>
<organism evidence="2 3">
    <name type="scientific">Pleurodeles waltl</name>
    <name type="common">Iberian ribbed newt</name>
    <dbReference type="NCBI Taxonomy" id="8319"/>
    <lineage>
        <taxon>Eukaryota</taxon>
        <taxon>Metazoa</taxon>
        <taxon>Chordata</taxon>
        <taxon>Craniata</taxon>
        <taxon>Vertebrata</taxon>
        <taxon>Euteleostomi</taxon>
        <taxon>Amphibia</taxon>
        <taxon>Batrachia</taxon>
        <taxon>Caudata</taxon>
        <taxon>Salamandroidea</taxon>
        <taxon>Salamandridae</taxon>
        <taxon>Pleurodelinae</taxon>
        <taxon>Pleurodeles</taxon>
    </lineage>
</organism>
<dbReference type="EMBL" id="JANPWB010000002">
    <property type="protein sequence ID" value="KAJ1206988.1"/>
    <property type="molecule type" value="Genomic_DNA"/>
</dbReference>
<gene>
    <name evidence="2" type="ORF">NDU88_002381</name>
</gene>
<evidence type="ECO:0000256" key="1">
    <source>
        <dbReference type="SAM" id="SignalP"/>
    </source>
</evidence>
<evidence type="ECO:0000313" key="3">
    <source>
        <dbReference type="Proteomes" id="UP001066276"/>
    </source>
</evidence>
<keyword evidence="1" id="KW-0732">Signal</keyword>
<name>A0AAV7VZ59_PLEWA</name>
<reference evidence="2" key="1">
    <citation type="journal article" date="2022" name="bioRxiv">
        <title>Sequencing and chromosome-scale assembly of the giantPleurodeles waltlgenome.</title>
        <authorList>
            <person name="Brown T."/>
            <person name="Elewa A."/>
            <person name="Iarovenko S."/>
            <person name="Subramanian E."/>
            <person name="Araus A.J."/>
            <person name="Petzold A."/>
            <person name="Susuki M."/>
            <person name="Suzuki K.-i.T."/>
            <person name="Hayashi T."/>
            <person name="Toyoda A."/>
            <person name="Oliveira C."/>
            <person name="Osipova E."/>
            <person name="Leigh N.D."/>
            <person name="Simon A."/>
            <person name="Yun M.H."/>
        </authorList>
    </citation>
    <scope>NUCLEOTIDE SEQUENCE</scope>
    <source>
        <strain evidence="2">20211129_DDA</strain>
        <tissue evidence="2">Liver</tissue>
    </source>
</reference>